<evidence type="ECO:0000259" key="7">
    <source>
        <dbReference type="Pfam" id="PF13087"/>
    </source>
</evidence>
<dbReference type="PANTHER" id="PTHR43788:SF8">
    <property type="entry name" value="DNA-BINDING PROTEIN SMUBP-2"/>
    <property type="match status" value="1"/>
</dbReference>
<dbReference type="SUPFAM" id="SSF52540">
    <property type="entry name" value="P-loop containing nucleoside triphosphate hydrolases"/>
    <property type="match status" value="1"/>
</dbReference>
<dbReference type="PANTHER" id="PTHR43788">
    <property type="entry name" value="DNA2/NAM7 HELICASE FAMILY MEMBER"/>
    <property type="match status" value="1"/>
</dbReference>
<comment type="similarity">
    <text evidence="1">Belongs to the DNA2/NAM7 helicase family.</text>
</comment>
<evidence type="ECO:0000313" key="10">
    <source>
        <dbReference type="Proteomes" id="UP000503840"/>
    </source>
</evidence>
<dbReference type="InterPro" id="IPR011335">
    <property type="entry name" value="Restrct_endonuc-II-like"/>
</dbReference>
<accession>A0A7J0BJC2</accession>
<dbReference type="InterPro" id="IPR041679">
    <property type="entry name" value="DNA2/NAM7-like_C"/>
</dbReference>
<keyword evidence="10" id="KW-1185">Reference proteome</keyword>
<dbReference type="GO" id="GO:0016787">
    <property type="term" value="F:hydrolase activity"/>
    <property type="evidence" value="ECO:0007669"/>
    <property type="project" value="UniProtKB-KW"/>
</dbReference>
<gene>
    <name evidence="9" type="ORF">DSM101010T_20940</name>
</gene>
<dbReference type="InterPro" id="IPR049468">
    <property type="entry name" value="Restrct_endonuc-II-like_dom"/>
</dbReference>
<keyword evidence="3" id="KW-0378">Hydrolase</keyword>
<name>A0A7J0BJC2_9BACT</name>
<evidence type="ECO:0000259" key="6">
    <source>
        <dbReference type="Pfam" id="PF13086"/>
    </source>
</evidence>
<dbReference type="InterPro" id="IPR047187">
    <property type="entry name" value="SF1_C_Upf1"/>
</dbReference>
<evidence type="ECO:0000256" key="4">
    <source>
        <dbReference type="ARBA" id="ARBA00022806"/>
    </source>
</evidence>
<dbReference type="Proteomes" id="UP000503840">
    <property type="component" value="Unassembled WGS sequence"/>
</dbReference>
<dbReference type="SUPFAM" id="SSF52980">
    <property type="entry name" value="Restriction endonuclease-like"/>
    <property type="match status" value="1"/>
</dbReference>
<comment type="caution">
    <text evidence="9">The sequence shown here is derived from an EMBL/GenBank/DDBJ whole genome shotgun (WGS) entry which is preliminary data.</text>
</comment>
<keyword evidence="5" id="KW-0067">ATP-binding</keyword>
<evidence type="ECO:0000259" key="8">
    <source>
        <dbReference type="Pfam" id="PF18741"/>
    </source>
</evidence>
<dbReference type="CDD" id="cd18808">
    <property type="entry name" value="SF1_C_Upf1"/>
    <property type="match status" value="1"/>
</dbReference>
<dbReference type="Pfam" id="PF18741">
    <property type="entry name" value="MTES_1575"/>
    <property type="match status" value="1"/>
</dbReference>
<evidence type="ECO:0008006" key="11">
    <source>
        <dbReference type="Google" id="ProtNLM"/>
    </source>
</evidence>
<evidence type="ECO:0000256" key="2">
    <source>
        <dbReference type="ARBA" id="ARBA00022741"/>
    </source>
</evidence>
<evidence type="ECO:0000256" key="1">
    <source>
        <dbReference type="ARBA" id="ARBA00007913"/>
    </source>
</evidence>
<evidence type="ECO:0000313" key="9">
    <source>
        <dbReference type="EMBL" id="GFM33729.1"/>
    </source>
</evidence>
<dbReference type="GO" id="GO:0043139">
    <property type="term" value="F:5'-3' DNA helicase activity"/>
    <property type="evidence" value="ECO:0007669"/>
    <property type="project" value="TreeGrafter"/>
</dbReference>
<dbReference type="Pfam" id="PF13086">
    <property type="entry name" value="AAA_11"/>
    <property type="match status" value="1"/>
</dbReference>
<evidence type="ECO:0000256" key="3">
    <source>
        <dbReference type="ARBA" id="ARBA00022801"/>
    </source>
</evidence>
<dbReference type="Pfam" id="PF13087">
    <property type="entry name" value="AAA_12"/>
    <property type="match status" value="1"/>
</dbReference>
<organism evidence="9 10">
    <name type="scientific">Desulfovibrio subterraneus</name>
    <dbReference type="NCBI Taxonomy" id="2718620"/>
    <lineage>
        <taxon>Bacteria</taxon>
        <taxon>Pseudomonadati</taxon>
        <taxon>Thermodesulfobacteriota</taxon>
        <taxon>Desulfovibrionia</taxon>
        <taxon>Desulfovibrionales</taxon>
        <taxon>Desulfovibrionaceae</taxon>
        <taxon>Desulfovibrio</taxon>
    </lineage>
</organism>
<dbReference type="GO" id="GO:0005524">
    <property type="term" value="F:ATP binding"/>
    <property type="evidence" value="ECO:0007669"/>
    <property type="project" value="UniProtKB-KW"/>
</dbReference>
<protein>
    <recommendedName>
        <fullName evidence="11">DNA helicase</fullName>
    </recommendedName>
</protein>
<keyword evidence="2" id="KW-0547">Nucleotide-binding</keyword>
<dbReference type="InterPro" id="IPR050534">
    <property type="entry name" value="Coronavir_polyprotein_1ab"/>
</dbReference>
<reference evidence="9 10" key="1">
    <citation type="submission" date="2020-05" db="EMBL/GenBank/DDBJ databases">
        <title>Draft genome sequence of Desulfovibrio sp. strain HN2T.</title>
        <authorList>
            <person name="Ueno A."/>
            <person name="Tamazawa S."/>
            <person name="Tamamura S."/>
            <person name="Murakami T."/>
            <person name="Kiyama T."/>
            <person name="Inomata H."/>
            <person name="Amano Y."/>
            <person name="Miyakawa K."/>
            <person name="Tamaki H."/>
            <person name="Naganuma T."/>
            <person name="Kaneko K."/>
        </authorList>
    </citation>
    <scope>NUCLEOTIDE SEQUENCE [LARGE SCALE GENOMIC DNA]</scope>
    <source>
        <strain evidence="9 10">HN2</strain>
    </source>
</reference>
<feature type="domain" description="DNA2/NAM7 helicase-like C-terminal" evidence="7">
    <location>
        <begin position="597"/>
        <end position="788"/>
    </location>
</feature>
<dbReference type="InterPro" id="IPR041677">
    <property type="entry name" value="DNA2/NAM7_AAA_11"/>
</dbReference>
<dbReference type="EMBL" id="BLVO01000013">
    <property type="protein sequence ID" value="GFM33729.1"/>
    <property type="molecule type" value="Genomic_DNA"/>
</dbReference>
<dbReference type="InterPro" id="IPR027417">
    <property type="entry name" value="P-loop_NTPase"/>
</dbReference>
<proteinExistence type="inferred from homology"/>
<keyword evidence="4" id="KW-0347">Helicase</keyword>
<evidence type="ECO:0000256" key="5">
    <source>
        <dbReference type="ARBA" id="ARBA00022840"/>
    </source>
</evidence>
<dbReference type="AlphaFoldDB" id="A0A7J0BJC2"/>
<sequence length="925" mass="102590">MAQGLRLTIEDPVPEVNLGWLEYAFSRKPERQRNFLSACGFMRARMAEDGTPGRERAELAPGLDTLTAALSSFLPSRMRQRLDLADIPDTPLKEPFDNGIYNRAVIMFAKRTRFNKRLLQELSIISKAPDDVLDSTALAPLFAGQPSQVKSTTEGTSWKNSPVEGVAADVFPFNASQRQAVASLLRHDVSVITGPPGTGKSQVVAGTAANARFLDQSVLISSRNHKAIDAVVHRLTDASGQPMVLRTNSKEDPGLRVTFSTVIKAMLTSQTDPEAQERVQRAREDLFTRLEERGRESALAAEVLGISAELGQVENRLSYLQSELPDGLSPALDQFHQAFPTLLVRHASKFAQSGKASWSEFRFIILYLRLRNSLKPFPGTPTLPLWPDLQARTLLSDVMGTILKAAEYSELRARANELETRAAQLPPLEKLTERVARVGSRMESILQDLLTLDLKHRAGLRDEASRSKLAGLRAALNSIHTGLSDGRLDRQAAKEISNLGCEVLHAFPVWAVTNLSVGSRIPFCPGLFDLALIDEASQSDIPSAIPILFRARRVGVIGDPLQLTHTSRLSPAKDTLMRRSLGLEHLEEQRFAYTESSLYDLCAGVHMVRPIFLDTTYRSTEDIAGYSSQLFYNGGLRVGTDSGRLNPPQGVQPGIHWSEVDGEVKSSSGSGCHCPAEVEEIVRQVGELLRDGQFRGTLGIVTPFRQQANRIQDALFESGIDYQRLLGSQAHVDTAHGFQGDERDVIFFSLCAGPDMPRGSRHFLRETGNLFNVAVSRARAVLHVVGNRAWAAHCGIPHVERLACPKDCRPAPPPKTPWHPHESPYEKMLFKALEEAGLEPKPQYPVRFRRLDMALIRSGENGLKLDIEVDGDCHRNADGSRKLDDMWRDIELQAMGWKVARFWTYQLREDLPGSVAKIMKIWEQA</sequence>
<dbReference type="Gene3D" id="3.40.960.10">
    <property type="entry name" value="VSR Endonuclease"/>
    <property type="match status" value="1"/>
</dbReference>
<dbReference type="Gene3D" id="3.40.50.300">
    <property type="entry name" value="P-loop containing nucleotide triphosphate hydrolases"/>
    <property type="match status" value="3"/>
</dbReference>
<feature type="domain" description="DNA2/NAM7 helicase helicase" evidence="6">
    <location>
        <begin position="173"/>
        <end position="564"/>
    </location>
</feature>
<feature type="domain" description="Restriction endonuclease type II-like" evidence="8">
    <location>
        <begin position="826"/>
        <end position="918"/>
    </location>
</feature>